<dbReference type="RefSeq" id="WP_250138441.1">
    <property type="nucleotide sequence ID" value="NZ_JALIQP010000001.1"/>
</dbReference>
<sequence>MGLGSTAKKIQALSDRAEAMYRQVQELQQRITNLEEEVDDTHDTVSRMDHQLTEQRALLLAIADEHGLDGEEILAQAAIDEADELAAEDEGEADAADATTDESDEASEASVE</sequence>
<reference evidence="3 4" key="1">
    <citation type="journal article" date="2019" name="Int. J. Syst. Evol. Microbiol.">
        <title>The Global Catalogue of Microorganisms (GCM) 10K type strain sequencing project: providing services to taxonomists for standard genome sequencing and annotation.</title>
        <authorList>
            <consortium name="The Broad Institute Genomics Platform"/>
            <consortium name="The Broad Institute Genome Sequencing Center for Infectious Disease"/>
            <person name="Wu L."/>
            <person name="Ma J."/>
        </authorList>
    </citation>
    <scope>NUCLEOTIDE SEQUENCE [LARGE SCALE GENOMIC DNA]</scope>
    <source>
        <strain evidence="3 4">WLHS5</strain>
    </source>
</reference>
<evidence type="ECO:0000313" key="3">
    <source>
        <dbReference type="EMBL" id="MFC4543790.1"/>
    </source>
</evidence>
<evidence type="ECO:0000256" key="2">
    <source>
        <dbReference type="SAM" id="MobiDB-lite"/>
    </source>
</evidence>
<dbReference type="EMBL" id="JBHSFA010000009">
    <property type="protein sequence ID" value="MFC4543790.1"/>
    <property type="molecule type" value="Genomic_DNA"/>
</dbReference>
<dbReference type="Pfam" id="PF19111">
    <property type="entry name" value="DUF5798"/>
    <property type="match status" value="1"/>
</dbReference>
<organism evidence="3 4">
    <name type="scientific">Halosolutus amylolyticus</name>
    <dbReference type="NCBI Taxonomy" id="2932267"/>
    <lineage>
        <taxon>Archaea</taxon>
        <taxon>Methanobacteriati</taxon>
        <taxon>Methanobacteriota</taxon>
        <taxon>Stenosarchaea group</taxon>
        <taxon>Halobacteria</taxon>
        <taxon>Halobacteriales</taxon>
        <taxon>Natrialbaceae</taxon>
        <taxon>Halosolutus</taxon>
    </lineage>
</organism>
<protein>
    <submittedName>
        <fullName evidence="3">DUF5798 family protein</fullName>
    </submittedName>
</protein>
<evidence type="ECO:0000313" key="4">
    <source>
        <dbReference type="Proteomes" id="UP001595898"/>
    </source>
</evidence>
<dbReference type="Proteomes" id="UP001595898">
    <property type="component" value="Unassembled WGS sequence"/>
</dbReference>
<feature type="coiled-coil region" evidence="1">
    <location>
        <begin position="10"/>
        <end position="44"/>
    </location>
</feature>
<gene>
    <name evidence="3" type="ORF">ACFO5R_17830</name>
</gene>
<dbReference type="AlphaFoldDB" id="A0ABD5PT75"/>
<keyword evidence="1" id="KW-0175">Coiled coil</keyword>
<comment type="caution">
    <text evidence="3">The sequence shown here is derived from an EMBL/GenBank/DDBJ whole genome shotgun (WGS) entry which is preliminary data.</text>
</comment>
<feature type="region of interest" description="Disordered" evidence="2">
    <location>
        <begin position="80"/>
        <end position="112"/>
    </location>
</feature>
<accession>A0ABD5PT75</accession>
<keyword evidence="4" id="KW-1185">Reference proteome</keyword>
<proteinExistence type="predicted"/>
<dbReference type="InterPro" id="IPR043816">
    <property type="entry name" value="DUF5798"/>
</dbReference>
<evidence type="ECO:0000256" key="1">
    <source>
        <dbReference type="SAM" id="Coils"/>
    </source>
</evidence>
<name>A0ABD5PT75_9EURY</name>